<sequence>MQAYEFDYCDTYDSYGSGVMLENNGLRMFTCDECKGKKTFIKKSVNDSRFRCESCIQNLNQAQMFAATASIMPNSYVLEMPPPSSTTAEVETTPQFSWRWLQFFT</sequence>
<reference evidence="1" key="1">
    <citation type="journal article" date="2020" name="Nature">
        <title>Giant virus diversity and host interactions through global metagenomics.</title>
        <authorList>
            <person name="Schulz F."/>
            <person name="Roux S."/>
            <person name="Paez-Espino D."/>
            <person name="Jungbluth S."/>
            <person name="Walsh D.A."/>
            <person name="Denef V.J."/>
            <person name="McMahon K.D."/>
            <person name="Konstantinidis K.T."/>
            <person name="Eloe-Fadrosh E.A."/>
            <person name="Kyrpides N.C."/>
            <person name="Woyke T."/>
        </authorList>
    </citation>
    <scope>NUCLEOTIDE SEQUENCE</scope>
    <source>
        <strain evidence="1">GVMAG-M-3300023184-18</strain>
    </source>
</reference>
<organism evidence="1">
    <name type="scientific">viral metagenome</name>
    <dbReference type="NCBI Taxonomy" id="1070528"/>
    <lineage>
        <taxon>unclassified sequences</taxon>
        <taxon>metagenomes</taxon>
        <taxon>organismal metagenomes</taxon>
    </lineage>
</organism>
<proteinExistence type="predicted"/>
<evidence type="ECO:0000313" key="1">
    <source>
        <dbReference type="EMBL" id="QHT86770.1"/>
    </source>
</evidence>
<name>A0A6C0I2D1_9ZZZZ</name>
<dbReference type="EMBL" id="MN740076">
    <property type="protein sequence ID" value="QHT86770.1"/>
    <property type="molecule type" value="Genomic_DNA"/>
</dbReference>
<protein>
    <submittedName>
        <fullName evidence="1">Uncharacterized protein</fullName>
    </submittedName>
</protein>
<dbReference type="AlphaFoldDB" id="A0A6C0I2D1"/>
<accession>A0A6C0I2D1</accession>